<gene>
    <name evidence="1" type="ORF">WA026_007828</name>
</gene>
<organism evidence="1 2">
    <name type="scientific">Henosepilachna vigintioctopunctata</name>
    <dbReference type="NCBI Taxonomy" id="420089"/>
    <lineage>
        <taxon>Eukaryota</taxon>
        <taxon>Metazoa</taxon>
        <taxon>Ecdysozoa</taxon>
        <taxon>Arthropoda</taxon>
        <taxon>Hexapoda</taxon>
        <taxon>Insecta</taxon>
        <taxon>Pterygota</taxon>
        <taxon>Neoptera</taxon>
        <taxon>Endopterygota</taxon>
        <taxon>Coleoptera</taxon>
        <taxon>Polyphaga</taxon>
        <taxon>Cucujiformia</taxon>
        <taxon>Coccinelloidea</taxon>
        <taxon>Coccinellidae</taxon>
        <taxon>Epilachninae</taxon>
        <taxon>Epilachnini</taxon>
        <taxon>Henosepilachna</taxon>
    </lineage>
</organism>
<keyword evidence="2" id="KW-1185">Reference proteome</keyword>
<comment type="caution">
    <text evidence="1">The sequence shown here is derived from an EMBL/GenBank/DDBJ whole genome shotgun (WGS) entry which is preliminary data.</text>
</comment>
<proteinExistence type="predicted"/>
<dbReference type="EMBL" id="JARQZJ010000033">
    <property type="protein sequence ID" value="KAK9875434.1"/>
    <property type="molecule type" value="Genomic_DNA"/>
</dbReference>
<evidence type="ECO:0000313" key="1">
    <source>
        <dbReference type="EMBL" id="KAK9875434.1"/>
    </source>
</evidence>
<dbReference type="AlphaFoldDB" id="A0AAW1TXH4"/>
<dbReference type="Proteomes" id="UP001431783">
    <property type="component" value="Unassembled WGS sequence"/>
</dbReference>
<name>A0AAW1TXH4_9CUCU</name>
<accession>A0AAW1TXH4</accession>
<protein>
    <submittedName>
        <fullName evidence="1">Uncharacterized protein</fullName>
    </submittedName>
</protein>
<evidence type="ECO:0000313" key="2">
    <source>
        <dbReference type="Proteomes" id="UP001431783"/>
    </source>
</evidence>
<dbReference type="InterPro" id="IPR045860">
    <property type="entry name" value="Snake_toxin-like_sf"/>
</dbReference>
<dbReference type="SUPFAM" id="SSF57302">
    <property type="entry name" value="Snake toxin-like"/>
    <property type="match status" value="1"/>
</dbReference>
<sequence length="102" mass="11665">MICLNSPIFDSTMKYFFMIAFVCLAYIHSVASLKCYNCISNKACTQLENQTCGVDEKYCVSAIYEKIHFKRCAEIPNYCQLKDSEGKGFTQCKICQTDFCNC</sequence>
<reference evidence="1 2" key="1">
    <citation type="submission" date="2023-03" db="EMBL/GenBank/DDBJ databases">
        <title>Genome insight into feeding habits of ladybird beetles.</title>
        <authorList>
            <person name="Li H.-S."/>
            <person name="Huang Y.-H."/>
            <person name="Pang H."/>
        </authorList>
    </citation>
    <scope>NUCLEOTIDE SEQUENCE [LARGE SCALE GENOMIC DNA]</scope>
    <source>
        <strain evidence="1">SYSU_2023b</strain>
        <tissue evidence="1">Whole body</tissue>
    </source>
</reference>